<dbReference type="Pfam" id="PF03457">
    <property type="entry name" value="HA"/>
    <property type="match status" value="1"/>
</dbReference>
<dbReference type="Proteomes" id="UP000789595">
    <property type="component" value="Unassembled WGS sequence"/>
</dbReference>
<evidence type="ECO:0000256" key="1">
    <source>
        <dbReference type="SAM" id="MobiDB-lite"/>
    </source>
</evidence>
<feature type="chain" id="PRO_5035188330" description="Helicase-associated domain-containing protein" evidence="2">
    <location>
        <begin position="19"/>
        <end position="143"/>
    </location>
</feature>
<protein>
    <recommendedName>
        <fullName evidence="3">Helicase-associated domain-containing protein</fullName>
    </recommendedName>
</protein>
<gene>
    <name evidence="4" type="ORF">PECAL_6P04210</name>
</gene>
<evidence type="ECO:0000259" key="3">
    <source>
        <dbReference type="Pfam" id="PF03457"/>
    </source>
</evidence>
<evidence type="ECO:0000313" key="4">
    <source>
        <dbReference type="EMBL" id="CAH0378824.1"/>
    </source>
</evidence>
<feature type="signal peptide" evidence="2">
    <location>
        <begin position="1"/>
        <end position="18"/>
    </location>
</feature>
<dbReference type="Gene3D" id="6.10.140.530">
    <property type="match status" value="1"/>
</dbReference>
<name>A0A8J2SWG9_9STRA</name>
<proteinExistence type="predicted"/>
<keyword evidence="2" id="KW-0732">Signal</keyword>
<dbReference type="InterPro" id="IPR005114">
    <property type="entry name" value="Helicase_assoc"/>
</dbReference>
<sequence>MRRFAAFAVLALAALACADEEAGGGKRRRRKRPGAGGAPGKAAALAAKRRAGGAPSPPAAARGGKGGKRAGRPDPEAMIGLLKAYKEANGHMNVPLDHTAELEGREKPVRLGRWLAAVRKNAAKVKPERVAALDAVDPKWRGD</sequence>
<evidence type="ECO:0000256" key="2">
    <source>
        <dbReference type="SAM" id="SignalP"/>
    </source>
</evidence>
<organism evidence="4 5">
    <name type="scientific">Pelagomonas calceolata</name>
    <dbReference type="NCBI Taxonomy" id="35677"/>
    <lineage>
        <taxon>Eukaryota</taxon>
        <taxon>Sar</taxon>
        <taxon>Stramenopiles</taxon>
        <taxon>Ochrophyta</taxon>
        <taxon>Pelagophyceae</taxon>
        <taxon>Pelagomonadales</taxon>
        <taxon>Pelagomonadaceae</taxon>
        <taxon>Pelagomonas</taxon>
    </lineage>
</organism>
<evidence type="ECO:0000313" key="5">
    <source>
        <dbReference type="Proteomes" id="UP000789595"/>
    </source>
</evidence>
<feature type="region of interest" description="Disordered" evidence="1">
    <location>
        <begin position="21"/>
        <end position="77"/>
    </location>
</feature>
<dbReference type="AlphaFoldDB" id="A0A8J2SWG9"/>
<accession>A0A8J2SWG9</accession>
<reference evidence="4" key="1">
    <citation type="submission" date="2021-11" db="EMBL/GenBank/DDBJ databases">
        <authorList>
            <consortium name="Genoscope - CEA"/>
            <person name="William W."/>
        </authorList>
    </citation>
    <scope>NUCLEOTIDE SEQUENCE</scope>
</reference>
<dbReference type="PROSITE" id="PS51257">
    <property type="entry name" value="PROKAR_LIPOPROTEIN"/>
    <property type="match status" value="1"/>
</dbReference>
<dbReference type="EMBL" id="CAKKNE010000006">
    <property type="protein sequence ID" value="CAH0378824.1"/>
    <property type="molecule type" value="Genomic_DNA"/>
</dbReference>
<keyword evidence="5" id="KW-1185">Reference proteome</keyword>
<comment type="caution">
    <text evidence="4">The sequence shown here is derived from an EMBL/GenBank/DDBJ whole genome shotgun (WGS) entry which is preliminary data.</text>
</comment>
<feature type="domain" description="Helicase-associated" evidence="3">
    <location>
        <begin position="77"/>
        <end position="137"/>
    </location>
</feature>